<evidence type="ECO:0000313" key="9">
    <source>
        <dbReference type="Proteomes" id="UP000002931"/>
    </source>
</evidence>
<dbReference type="FunFam" id="2.60.40.650:FF:000004">
    <property type="entry name" value="Sulfite oxidase, putative"/>
    <property type="match status" value="1"/>
</dbReference>
<dbReference type="eggNOG" id="COG2041">
    <property type="taxonomic scope" value="Bacteria"/>
</dbReference>
<evidence type="ECO:0000256" key="4">
    <source>
        <dbReference type="ARBA" id="ARBA00023002"/>
    </source>
</evidence>
<dbReference type="Pfam" id="PF03404">
    <property type="entry name" value="Mo-co_dimer"/>
    <property type="match status" value="1"/>
</dbReference>
<dbReference type="Gene3D" id="2.60.40.650">
    <property type="match status" value="1"/>
</dbReference>
<dbReference type="EMBL" id="AAMT01000015">
    <property type="protein sequence ID" value="EAQ11432.1"/>
    <property type="molecule type" value="Genomic_DNA"/>
</dbReference>
<dbReference type="RefSeq" id="WP_008328096.1">
    <property type="nucleotide sequence ID" value="NZ_CH902578.1"/>
</dbReference>
<feature type="domain" description="Oxidoreductase molybdopterin-binding" evidence="6">
    <location>
        <begin position="113"/>
        <end position="273"/>
    </location>
</feature>
<evidence type="ECO:0000256" key="3">
    <source>
        <dbReference type="ARBA" id="ARBA00022723"/>
    </source>
</evidence>
<reference evidence="8 9" key="1">
    <citation type="journal article" date="2010" name="J. Bacteriol.">
        <title>Genome sequences of Pelagibaca bermudensis HTCC2601T and Maritimibacter alkaliphilus HTCC2654T, the type strains of two marine Roseobacter genera.</title>
        <authorList>
            <person name="Thrash J.C."/>
            <person name="Cho J.C."/>
            <person name="Ferriera S."/>
            <person name="Johnson J."/>
            <person name="Vergin K.L."/>
            <person name="Giovannoni S.J."/>
        </authorList>
    </citation>
    <scope>NUCLEOTIDE SEQUENCE [LARGE SCALE GENOMIC DNA]</scope>
    <source>
        <strain evidence="8 9">HTCC2654</strain>
    </source>
</reference>
<dbReference type="STRING" id="314271.RB2654_01685"/>
<dbReference type="InterPro" id="IPR006311">
    <property type="entry name" value="TAT_signal"/>
</dbReference>
<dbReference type="GO" id="GO:0020037">
    <property type="term" value="F:heme binding"/>
    <property type="evidence" value="ECO:0007669"/>
    <property type="project" value="TreeGrafter"/>
</dbReference>
<dbReference type="GO" id="GO:0008482">
    <property type="term" value="F:sulfite oxidase activity"/>
    <property type="evidence" value="ECO:0007669"/>
    <property type="project" value="TreeGrafter"/>
</dbReference>
<dbReference type="PANTHER" id="PTHR19372:SF7">
    <property type="entry name" value="SULFITE OXIDASE, MITOCHONDRIAL"/>
    <property type="match status" value="1"/>
</dbReference>
<accession>A3VJS6</accession>
<protein>
    <submittedName>
        <fullName evidence="8">Sulfur oxidation molybdopterin C protein</fullName>
    </submittedName>
</protein>
<dbReference type="InterPro" id="IPR008335">
    <property type="entry name" value="Mopterin_OxRdtase_euk"/>
</dbReference>
<sequence>MSMDDLKTSRRGFLMSSAAAGGALLAAGTARAEGADPLITEVQDWASGLGDGVDATPYGMPIEFEADVVRRNVPWLTADPISSINFTPIHALDGTITPQGCAFERHHSGAIELRKEDYRLMINGLVDKPLVFAYADLERFPRENHVYFCECAANTGMEWAGAQLNGAQFTHGMIHNMEYSGVPLRTLLEEAGMDAAGDLSDKWVYVEGADASSNGRSIPMEKALDDVLVAFKANGEALRKEHGYPVRLVVPGWEGNMWVKWLRRIEITDHAVESREETSKYTDTLADGTSRKWTWVMDAKSVVTSPSPQSPITHGPGPLVITGLAWSGHGAITGVDVSIDGGANWQKARLAKPGAKMALTRFYLDIDWDGSEMLLQSRAHDETGYVQPTKAQLREVRGLNSVYHNNCIQTWHVNTDGSAENVEVS</sequence>
<evidence type="ECO:0000313" key="8">
    <source>
        <dbReference type="EMBL" id="EAQ11432.1"/>
    </source>
</evidence>
<dbReference type="GO" id="GO:0030151">
    <property type="term" value="F:molybdenum ion binding"/>
    <property type="evidence" value="ECO:0007669"/>
    <property type="project" value="InterPro"/>
</dbReference>
<dbReference type="GO" id="GO:0006790">
    <property type="term" value="P:sulfur compound metabolic process"/>
    <property type="evidence" value="ECO:0007669"/>
    <property type="project" value="TreeGrafter"/>
</dbReference>
<feature type="chain" id="PRO_5002661844" evidence="5">
    <location>
        <begin position="33"/>
        <end position="425"/>
    </location>
</feature>
<evidence type="ECO:0000256" key="1">
    <source>
        <dbReference type="ARBA" id="ARBA00001924"/>
    </source>
</evidence>
<comment type="cofactor">
    <cofactor evidence="1">
        <name>Mo-molybdopterin</name>
        <dbReference type="ChEBI" id="CHEBI:71302"/>
    </cofactor>
</comment>
<dbReference type="OrthoDB" id="9778777at2"/>
<dbReference type="InterPro" id="IPR000572">
    <property type="entry name" value="OxRdtase_Mopterin-bd_dom"/>
</dbReference>
<dbReference type="Proteomes" id="UP000002931">
    <property type="component" value="Unassembled WGS sequence"/>
</dbReference>
<dbReference type="InterPro" id="IPR030835">
    <property type="entry name" value="Sulfite_DH_SoxC"/>
</dbReference>
<dbReference type="PROSITE" id="PS51318">
    <property type="entry name" value="TAT"/>
    <property type="match status" value="1"/>
</dbReference>
<keyword evidence="9" id="KW-1185">Reference proteome</keyword>
<name>A3VJS6_9RHOB</name>
<keyword evidence="4" id="KW-0560">Oxidoreductase</keyword>
<dbReference type="Pfam" id="PF00174">
    <property type="entry name" value="Oxidored_molyb"/>
    <property type="match status" value="1"/>
</dbReference>
<proteinExistence type="predicted"/>
<dbReference type="InterPro" id="IPR005066">
    <property type="entry name" value="MoCF_OxRdtse_dimer"/>
</dbReference>
<dbReference type="NCBIfam" id="TIGR04555">
    <property type="entry name" value="sulfite_DH_soxC"/>
    <property type="match status" value="1"/>
</dbReference>
<gene>
    <name evidence="8" type="ORF">RB2654_01685</name>
</gene>
<dbReference type="FunFam" id="3.90.420.10:FF:000006">
    <property type="entry name" value="Sulfur dehydrogenase subunit SoxC"/>
    <property type="match status" value="1"/>
</dbReference>
<keyword evidence="2" id="KW-0500">Molybdenum</keyword>
<comment type="caution">
    <text evidence="8">The sequence shown here is derived from an EMBL/GenBank/DDBJ whole genome shotgun (WGS) entry which is preliminary data.</text>
</comment>
<keyword evidence="3" id="KW-0479">Metal-binding</keyword>
<keyword evidence="5" id="KW-0732">Signal</keyword>
<dbReference type="InterPro" id="IPR036374">
    <property type="entry name" value="OxRdtase_Mopterin-bd_sf"/>
</dbReference>
<dbReference type="PANTHER" id="PTHR19372">
    <property type="entry name" value="SULFITE REDUCTASE"/>
    <property type="match status" value="1"/>
</dbReference>
<evidence type="ECO:0000256" key="5">
    <source>
        <dbReference type="SAM" id="SignalP"/>
    </source>
</evidence>
<dbReference type="PRINTS" id="PR00407">
    <property type="entry name" value="EUMOPTERIN"/>
</dbReference>
<evidence type="ECO:0000259" key="7">
    <source>
        <dbReference type="Pfam" id="PF03404"/>
    </source>
</evidence>
<evidence type="ECO:0000259" key="6">
    <source>
        <dbReference type="Pfam" id="PF00174"/>
    </source>
</evidence>
<dbReference type="Gene3D" id="3.90.420.10">
    <property type="entry name" value="Oxidoreductase, molybdopterin-binding domain"/>
    <property type="match status" value="1"/>
</dbReference>
<dbReference type="GO" id="GO:0043546">
    <property type="term" value="F:molybdopterin cofactor binding"/>
    <property type="evidence" value="ECO:0007669"/>
    <property type="project" value="TreeGrafter"/>
</dbReference>
<organism evidence="8 9">
    <name type="scientific">Maritimibacter alkaliphilus HTCC2654</name>
    <dbReference type="NCBI Taxonomy" id="314271"/>
    <lineage>
        <taxon>Bacteria</taxon>
        <taxon>Pseudomonadati</taxon>
        <taxon>Pseudomonadota</taxon>
        <taxon>Alphaproteobacteria</taxon>
        <taxon>Rhodobacterales</taxon>
        <taxon>Roseobacteraceae</taxon>
        <taxon>Maritimibacter</taxon>
    </lineage>
</organism>
<feature type="signal peptide" evidence="5">
    <location>
        <begin position="1"/>
        <end position="32"/>
    </location>
</feature>
<feature type="domain" description="Moybdenum cofactor oxidoreductase dimerisation" evidence="7">
    <location>
        <begin position="291"/>
        <end position="410"/>
    </location>
</feature>
<dbReference type="InterPro" id="IPR014756">
    <property type="entry name" value="Ig_E-set"/>
</dbReference>
<evidence type="ECO:0000256" key="2">
    <source>
        <dbReference type="ARBA" id="ARBA00022505"/>
    </source>
</evidence>
<dbReference type="SUPFAM" id="SSF56524">
    <property type="entry name" value="Oxidoreductase molybdopterin-binding domain"/>
    <property type="match status" value="1"/>
</dbReference>
<dbReference type="SUPFAM" id="SSF81296">
    <property type="entry name" value="E set domains"/>
    <property type="match status" value="1"/>
</dbReference>
<dbReference type="AlphaFoldDB" id="A3VJS6"/>
<dbReference type="HOGENOM" id="CLU_003827_5_5_5"/>